<name>A0A172XXM7_9FLAO</name>
<dbReference type="Proteomes" id="UP000077824">
    <property type="component" value="Chromosome"/>
</dbReference>
<dbReference type="RefSeq" id="WP_066756186.1">
    <property type="nucleotide sequence ID" value="NZ_CP015199.1"/>
</dbReference>
<evidence type="ECO:0000313" key="2">
    <source>
        <dbReference type="Proteomes" id="UP000077824"/>
    </source>
</evidence>
<keyword evidence="2" id="KW-1185">Reference proteome</keyword>
<evidence type="ECO:0000313" key="1">
    <source>
        <dbReference type="EMBL" id="ANF51748.1"/>
    </source>
</evidence>
<accession>A0A172XXM7</accession>
<dbReference type="AlphaFoldDB" id="A0A172XXM7"/>
<dbReference type="STRING" id="1685010.A0O34_15090"/>
<reference evidence="1 2" key="1">
    <citation type="submission" date="2016-04" db="EMBL/GenBank/DDBJ databases">
        <title>Complete Genome Sequence of Chryseobacterium sp. IHBB 10212.</title>
        <authorList>
            <person name="Pal M."/>
            <person name="Swarnkar M.K."/>
            <person name="Kaushal K."/>
            <person name="Chhibber S."/>
            <person name="Singh A.K."/>
            <person name="Gulati A."/>
        </authorList>
    </citation>
    <scope>NUCLEOTIDE SEQUENCE [LARGE SCALE GENOMIC DNA]</scope>
    <source>
        <strain evidence="1 2">IHBB 10212</strain>
    </source>
</reference>
<organism evidence="1 2">
    <name type="scientific">Chryseobacterium glaciei</name>
    <dbReference type="NCBI Taxonomy" id="1685010"/>
    <lineage>
        <taxon>Bacteria</taxon>
        <taxon>Pseudomonadati</taxon>
        <taxon>Bacteroidota</taxon>
        <taxon>Flavobacteriia</taxon>
        <taxon>Flavobacteriales</taxon>
        <taxon>Weeksellaceae</taxon>
        <taxon>Chryseobacterium group</taxon>
        <taxon>Chryseobacterium</taxon>
    </lineage>
</organism>
<dbReference type="KEGG" id="chh:A0O34_15090"/>
<gene>
    <name evidence="1" type="ORF">A0O34_15090</name>
</gene>
<sequence>MSNVLSIGERRMRIDFKEPEPGNVYALKAKTAEAINLLEDYKLDPRNEVDGETARLIATSQTNIEGAALWAVKAVTK</sequence>
<dbReference type="GO" id="GO:0000166">
    <property type="term" value="F:nucleotide binding"/>
    <property type="evidence" value="ECO:0007669"/>
    <property type="project" value="UniProtKB-KW"/>
</dbReference>
<proteinExistence type="predicted"/>
<protein>
    <submittedName>
        <fullName evidence="1">Uncharacterized protein</fullName>
    </submittedName>
</protein>
<dbReference type="EMBL" id="CP015199">
    <property type="protein sequence ID" value="ANF51748.1"/>
    <property type="molecule type" value="Genomic_DNA"/>
</dbReference>